<dbReference type="GO" id="GO:0020037">
    <property type="term" value="F:heme binding"/>
    <property type="evidence" value="ECO:0007669"/>
    <property type="project" value="InterPro"/>
</dbReference>
<feature type="binding site" description="axial binding residue" evidence="3">
    <location>
        <position position="28"/>
    </location>
    <ligand>
        <name>heme b</name>
        <dbReference type="ChEBI" id="CHEBI:60344"/>
    </ligand>
    <ligandPart>
        <name>Fe</name>
        <dbReference type="ChEBI" id="CHEBI:18248"/>
    </ligandPart>
</feature>
<evidence type="ECO:0000256" key="3">
    <source>
        <dbReference type="PIRSR" id="PIRSR000029-1"/>
    </source>
</evidence>
<dbReference type="Gene3D" id="1.20.120.10">
    <property type="entry name" value="Cytochrome c/b562"/>
    <property type="match status" value="1"/>
</dbReference>
<dbReference type="GO" id="GO:0009055">
    <property type="term" value="F:electron transfer activity"/>
    <property type="evidence" value="ECO:0007669"/>
    <property type="project" value="InterPro"/>
</dbReference>
<dbReference type="InterPro" id="IPR010980">
    <property type="entry name" value="Cyt_c/b562"/>
</dbReference>
<dbReference type="GO" id="GO:0042597">
    <property type="term" value="C:periplasmic space"/>
    <property type="evidence" value="ECO:0007669"/>
    <property type="project" value="InterPro"/>
</dbReference>
<evidence type="ECO:0000256" key="1">
    <source>
        <dbReference type="ARBA" id="ARBA00005523"/>
    </source>
</evidence>
<name>A0A328BVU1_9PAST</name>
<keyword evidence="5" id="KW-1185">Reference proteome</keyword>
<dbReference type="RefSeq" id="WP_111750120.1">
    <property type="nucleotide sequence ID" value="NZ_PTPX01000014.1"/>
</dbReference>
<protein>
    <submittedName>
        <fullName evidence="4">Cytochrome B562</fullName>
    </submittedName>
</protein>
<dbReference type="Proteomes" id="UP000248689">
    <property type="component" value="Unassembled WGS sequence"/>
</dbReference>
<dbReference type="SUPFAM" id="SSF47175">
    <property type="entry name" value="Cytochromes"/>
    <property type="match status" value="1"/>
</dbReference>
<dbReference type="PIRSF" id="PIRSF000029">
    <property type="entry name" value="Cytochrome_b562"/>
    <property type="match status" value="1"/>
</dbReference>
<evidence type="ECO:0000313" key="5">
    <source>
        <dbReference type="Proteomes" id="UP000248689"/>
    </source>
</evidence>
<evidence type="ECO:0000313" key="4">
    <source>
        <dbReference type="EMBL" id="RAL18438.1"/>
    </source>
</evidence>
<comment type="cofactor">
    <cofactor evidence="3">
        <name>heme b</name>
        <dbReference type="ChEBI" id="CHEBI:60344"/>
    </cofactor>
    <text evidence="3">Binds 1 heme b (iron(II)-protoporphyrin IX) group per molecule.</text>
</comment>
<organism evidence="4 5">
    <name type="scientific">Glaesserella australis</name>
    <dbReference type="NCBI Taxonomy" id="2094024"/>
    <lineage>
        <taxon>Bacteria</taxon>
        <taxon>Pseudomonadati</taxon>
        <taxon>Pseudomonadota</taxon>
        <taxon>Gammaproteobacteria</taxon>
        <taxon>Pasteurellales</taxon>
        <taxon>Pasteurellaceae</taxon>
        <taxon>Glaesserella</taxon>
    </lineage>
</organism>
<dbReference type="OrthoDB" id="5689345at2"/>
<dbReference type="InterPro" id="IPR009155">
    <property type="entry name" value="Cyt_b562"/>
</dbReference>
<comment type="caution">
    <text evidence="4">The sequence shown here is derived from an EMBL/GenBank/DDBJ whole genome shotgun (WGS) entry which is preliminary data.</text>
</comment>
<reference evidence="5" key="1">
    <citation type="submission" date="2018-02" db="EMBL/GenBank/DDBJ databases">
        <title>Glaesserella australis sp. nov., isolated from the lungs of pigs.</title>
        <authorList>
            <person name="Turni C."/>
            <person name="Christensen H."/>
        </authorList>
    </citation>
    <scope>NUCLEOTIDE SEQUENCE [LARGE SCALE GENOMIC DNA]</scope>
    <source>
        <strain evidence="5">HS4635</strain>
    </source>
</reference>
<dbReference type="Pfam" id="PF07361">
    <property type="entry name" value="Cytochrom_B562"/>
    <property type="match status" value="1"/>
</dbReference>
<gene>
    <name evidence="4" type="ORF">C5N92_06895</name>
</gene>
<accession>A0A328BVU1</accession>
<keyword evidence="3" id="KW-0349">Heme</keyword>
<dbReference type="GO" id="GO:0022900">
    <property type="term" value="P:electron transport chain"/>
    <property type="evidence" value="ECO:0007669"/>
    <property type="project" value="InterPro"/>
</dbReference>
<feature type="binding site" description="axial binding residue" evidence="3">
    <location>
        <position position="120"/>
    </location>
    <ligand>
        <name>heme b</name>
        <dbReference type="ChEBI" id="CHEBI:60344"/>
    </ligand>
    <ligandPart>
        <name>Fe</name>
        <dbReference type="ChEBI" id="CHEBI:18248"/>
    </ligandPart>
</feature>
<comment type="similarity">
    <text evidence="1">Belongs to the cytochrome b562 family.</text>
</comment>
<sequence length="125" mass="14180">MLKIKHLLSIVLLVFTANVVASGVSMEMFQMKRQINLLMNAQTVEEFTHNADKFIEVSKKAQETMPNSLDGDQEKFKGYQQGMQEVIDVVAQAKTLASQGNLTEAKTVVERLESLKKQYHSEYKN</sequence>
<proteinExistence type="inferred from homology"/>
<dbReference type="EMBL" id="PTPX01000014">
    <property type="protein sequence ID" value="RAL18438.1"/>
    <property type="molecule type" value="Genomic_DNA"/>
</dbReference>
<keyword evidence="3" id="KW-0479">Metal-binding</keyword>
<keyword evidence="3" id="KW-0408">Iron</keyword>
<evidence type="ECO:0000256" key="2">
    <source>
        <dbReference type="ARBA" id="ARBA00022729"/>
    </source>
</evidence>
<dbReference type="AlphaFoldDB" id="A0A328BVU1"/>
<keyword evidence="2" id="KW-0732">Signal</keyword>
<dbReference type="GO" id="GO:0005506">
    <property type="term" value="F:iron ion binding"/>
    <property type="evidence" value="ECO:0007669"/>
    <property type="project" value="InterPro"/>
</dbReference>